<dbReference type="InterPro" id="IPR050807">
    <property type="entry name" value="TransReg_Diox_bact_type"/>
</dbReference>
<dbReference type="PANTHER" id="PTHR46797:SF1">
    <property type="entry name" value="METHYLPHOSPHONATE SYNTHASE"/>
    <property type="match status" value="1"/>
</dbReference>
<keyword evidence="1" id="KW-0238">DNA-binding</keyword>
<accession>A0A809Z7X2</accession>
<name>A0A809Z7X2_9BRAD</name>
<dbReference type="EMBL" id="AP023094">
    <property type="protein sequence ID" value="BCE48656.1"/>
    <property type="molecule type" value="Genomic_DNA"/>
</dbReference>
<dbReference type="GO" id="GO:0003677">
    <property type="term" value="F:DNA binding"/>
    <property type="evidence" value="ECO:0007669"/>
    <property type="project" value="UniProtKB-KW"/>
</dbReference>
<evidence type="ECO:0000313" key="5">
    <source>
        <dbReference type="EMBL" id="BCE92172.1"/>
    </source>
</evidence>
<dbReference type="InterPro" id="IPR010982">
    <property type="entry name" value="Lambda_DNA-bd_dom_sf"/>
</dbReference>
<dbReference type="CDD" id="cd00093">
    <property type="entry name" value="HTH_XRE"/>
    <property type="match status" value="1"/>
</dbReference>
<evidence type="ECO:0000259" key="2">
    <source>
        <dbReference type="PROSITE" id="PS50943"/>
    </source>
</evidence>
<dbReference type="SMART" id="SM00530">
    <property type="entry name" value="HTH_XRE"/>
    <property type="match status" value="1"/>
</dbReference>
<dbReference type="GO" id="GO:0005829">
    <property type="term" value="C:cytosol"/>
    <property type="evidence" value="ECO:0007669"/>
    <property type="project" value="TreeGrafter"/>
</dbReference>
<protein>
    <recommendedName>
        <fullName evidence="2">HTH cro/C1-type domain-containing protein</fullName>
    </recommendedName>
</protein>
<evidence type="ECO:0000313" key="4">
    <source>
        <dbReference type="EMBL" id="BCE48656.1"/>
    </source>
</evidence>
<feature type="domain" description="HTH cro/C1-type" evidence="2">
    <location>
        <begin position="11"/>
        <end position="65"/>
    </location>
</feature>
<dbReference type="SUPFAM" id="SSF47413">
    <property type="entry name" value="lambda repressor-like DNA-binding domains"/>
    <property type="match status" value="1"/>
</dbReference>
<gene>
    <name evidence="5" type="ORF">XF10B_49700</name>
    <name evidence="3" type="ORF">XF1B_50730</name>
    <name evidence="4" type="ORF">XF4B_50050</name>
</gene>
<dbReference type="EMBL" id="AP023099">
    <property type="protein sequence ID" value="BCE92172.1"/>
    <property type="molecule type" value="Genomic_DNA"/>
</dbReference>
<dbReference type="Pfam" id="PF01381">
    <property type="entry name" value="HTH_3"/>
    <property type="match status" value="1"/>
</dbReference>
<reference evidence="3" key="1">
    <citation type="submission" date="2020-05" db="EMBL/GenBank/DDBJ databases">
        <title>Complete genome sequence of Bradyrhizobium diazoefficiens XF1 isolated from soybean nodule.</title>
        <authorList>
            <person name="Noda R."/>
            <person name="Kakizaki K."/>
            <person name="Minamisawa K."/>
        </authorList>
    </citation>
    <scope>NUCLEOTIDE SEQUENCE</scope>
    <source>
        <strain evidence="3">XF1</strain>
    </source>
</reference>
<dbReference type="Gene3D" id="1.10.260.40">
    <property type="entry name" value="lambda repressor-like DNA-binding domains"/>
    <property type="match status" value="1"/>
</dbReference>
<organism evidence="4">
    <name type="scientific">Bradyrhizobium diazoefficiens</name>
    <dbReference type="NCBI Taxonomy" id="1355477"/>
    <lineage>
        <taxon>Bacteria</taxon>
        <taxon>Pseudomonadati</taxon>
        <taxon>Pseudomonadota</taxon>
        <taxon>Alphaproteobacteria</taxon>
        <taxon>Hyphomicrobiales</taxon>
        <taxon>Nitrobacteraceae</taxon>
        <taxon>Bradyrhizobium</taxon>
    </lineage>
</organism>
<dbReference type="PANTHER" id="PTHR46797">
    <property type="entry name" value="HTH-TYPE TRANSCRIPTIONAL REGULATOR"/>
    <property type="match status" value="1"/>
</dbReference>
<proteinExistence type="predicted"/>
<reference evidence="5" key="2">
    <citation type="submission" date="2020-05" db="EMBL/GenBank/DDBJ databases">
        <title>Complete genome sequence of Bradyrhizobium diazoefficiens XF10 isolated from soybean nodule.</title>
        <authorList>
            <person name="Noda R."/>
            <person name="Kakizaki K."/>
            <person name="Minamisawa K."/>
        </authorList>
    </citation>
    <scope>NUCLEOTIDE SEQUENCE</scope>
    <source>
        <strain evidence="5">XF10</strain>
    </source>
</reference>
<evidence type="ECO:0000256" key="1">
    <source>
        <dbReference type="ARBA" id="ARBA00023125"/>
    </source>
</evidence>
<dbReference type="AlphaFoldDB" id="A0A809Z7X2"/>
<dbReference type="EMBL" id="AP023091">
    <property type="protein sequence ID" value="BCE22392.1"/>
    <property type="molecule type" value="Genomic_DNA"/>
</dbReference>
<dbReference type="InterPro" id="IPR001387">
    <property type="entry name" value="Cro/C1-type_HTH"/>
</dbReference>
<dbReference type="RefSeq" id="WP_038967926.1">
    <property type="nucleotide sequence ID" value="NZ_AJQI01000445.1"/>
</dbReference>
<reference evidence="4" key="3">
    <citation type="submission" date="2020-05" db="EMBL/GenBank/DDBJ databases">
        <title>Complete genome sequence of Bradyrhizobium diazoefficiens XF4 isolated from soybean nodule.</title>
        <authorList>
            <person name="Noda R."/>
            <person name="Kakizaki K."/>
            <person name="Minamisawa K."/>
        </authorList>
    </citation>
    <scope>NUCLEOTIDE SEQUENCE</scope>
    <source>
        <strain evidence="4">XF4</strain>
    </source>
</reference>
<sequence length="79" mass="8908">MDLREVFATNLRRLRNAQGLSQDDLAYEAEMSRSYLSQLEKGAFYASLKIVGKLAAVLRVEPAELLRLPASKPGRETRK</sequence>
<dbReference type="GO" id="GO:0003700">
    <property type="term" value="F:DNA-binding transcription factor activity"/>
    <property type="evidence" value="ECO:0007669"/>
    <property type="project" value="TreeGrafter"/>
</dbReference>
<dbReference type="PROSITE" id="PS50943">
    <property type="entry name" value="HTH_CROC1"/>
    <property type="match status" value="1"/>
</dbReference>
<evidence type="ECO:0000313" key="3">
    <source>
        <dbReference type="EMBL" id="BCE22392.1"/>
    </source>
</evidence>